<dbReference type="Proteomes" id="UP001497497">
    <property type="component" value="Unassembled WGS sequence"/>
</dbReference>
<evidence type="ECO:0000256" key="1">
    <source>
        <dbReference type="ARBA" id="ARBA00004141"/>
    </source>
</evidence>
<evidence type="ECO:0000256" key="5">
    <source>
        <dbReference type="SAM" id="Phobius"/>
    </source>
</evidence>
<feature type="non-terminal residue" evidence="7">
    <location>
        <position position="82"/>
    </location>
</feature>
<keyword evidence="3 5" id="KW-1133">Transmembrane helix</keyword>
<organism evidence="7 8">
    <name type="scientific">Lymnaea stagnalis</name>
    <name type="common">Great pond snail</name>
    <name type="synonym">Helix stagnalis</name>
    <dbReference type="NCBI Taxonomy" id="6523"/>
    <lineage>
        <taxon>Eukaryota</taxon>
        <taxon>Metazoa</taxon>
        <taxon>Spiralia</taxon>
        <taxon>Lophotrochozoa</taxon>
        <taxon>Mollusca</taxon>
        <taxon>Gastropoda</taxon>
        <taxon>Heterobranchia</taxon>
        <taxon>Euthyneura</taxon>
        <taxon>Panpulmonata</taxon>
        <taxon>Hygrophila</taxon>
        <taxon>Lymnaeoidea</taxon>
        <taxon>Lymnaeidae</taxon>
        <taxon>Lymnaea</taxon>
    </lineage>
</organism>
<feature type="transmembrane region" description="Helical" evidence="5">
    <location>
        <begin position="7"/>
        <end position="29"/>
    </location>
</feature>
<evidence type="ECO:0000256" key="2">
    <source>
        <dbReference type="ARBA" id="ARBA00022692"/>
    </source>
</evidence>
<keyword evidence="8" id="KW-1185">Reference proteome</keyword>
<feature type="transmembrane region" description="Helical" evidence="5">
    <location>
        <begin position="49"/>
        <end position="75"/>
    </location>
</feature>
<evidence type="ECO:0000256" key="4">
    <source>
        <dbReference type="ARBA" id="ARBA00023136"/>
    </source>
</evidence>
<gene>
    <name evidence="7" type="ORF">GSLYS_00007520001</name>
</gene>
<comment type="caution">
    <text evidence="7">The sequence shown here is derived from an EMBL/GenBank/DDBJ whole genome shotgun (WGS) entry which is preliminary data.</text>
</comment>
<dbReference type="Pfam" id="PF12698">
    <property type="entry name" value="ABC2_membrane_3"/>
    <property type="match status" value="1"/>
</dbReference>
<dbReference type="GO" id="GO:0140359">
    <property type="term" value="F:ABC-type transporter activity"/>
    <property type="evidence" value="ECO:0007669"/>
    <property type="project" value="InterPro"/>
</dbReference>
<keyword evidence="2 5" id="KW-0812">Transmembrane</keyword>
<dbReference type="InterPro" id="IPR013525">
    <property type="entry name" value="ABC2_TM"/>
</dbReference>
<evidence type="ECO:0000313" key="7">
    <source>
        <dbReference type="EMBL" id="CAL1533560.1"/>
    </source>
</evidence>
<proteinExistence type="predicted"/>
<dbReference type="EMBL" id="CAXITT010000146">
    <property type="protein sequence ID" value="CAL1533560.1"/>
    <property type="molecule type" value="Genomic_DNA"/>
</dbReference>
<dbReference type="GO" id="GO:0016020">
    <property type="term" value="C:membrane"/>
    <property type="evidence" value="ECO:0007669"/>
    <property type="project" value="UniProtKB-SubCell"/>
</dbReference>
<reference evidence="7 8" key="1">
    <citation type="submission" date="2024-04" db="EMBL/GenBank/DDBJ databases">
        <authorList>
            <consortium name="Genoscope - CEA"/>
            <person name="William W."/>
        </authorList>
    </citation>
    <scope>NUCLEOTIDE SEQUENCE [LARGE SCALE GENOMIC DNA]</scope>
</reference>
<accession>A0AAV2HJE4</accession>
<feature type="domain" description="ABC-2 type transporter transmembrane" evidence="6">
    <location>
        <begin position="4"/>
        <end position="75"/>
    </location>
</feature>
<evidence type="ECO:0000256" key="3">
    <source>
        <dbReference type="ARBA" id="ARBA00022989"/>
    </source>
</evidence>
<sequence>MAYGMQLITMLCLGFAMALVPVMYIYGLISERATGAKHLQALSGVNPFAYWLGSFAFDALLLTINAVTIIIAFTYNPGVYIS</sequence>
<evidence type="ECO:0000259" key="6">
    <source>
        <dbReference type="Pfam" id="PF12698"/>
    </source>
</evidence>
<keyword evidence="4 5" id="KW-0472">Membrane</keyword>
<dbReference type="AlphaFoldDB" id="A0AAV2HJE4"/>
<evidence type="ECO:0000313" key="8">
    <source>
        <dbReference type="Proteomes" id="UP001497497"/>
    </source>
</evidence>
<protein>
    <recommendedName>
        <fullName evidence="6">ABC-2 type transporter transmembrane domain-containing protein</fullName>
    </recommendedName>
</protein>
<comment type="subcellular location">
    <subcellularLocation>
        <location evidence="1">Membrane</location>
        <topology evidence="1">Multi-pass membrane protein</topology>
    </subcellularLocation>
</comment>
<name>A0AAV2HJE4_LYMST</name>